<evidence type="ECO:0000313" key="1">
    <source>
        <dbReference type="EMBL" id="CAK8993732.1"/>
    </source>
</evidence>
<dbReference type="EMBL" id="CAXAMN010001318">
    <property type="protein sequence ID" value="CAK8993732.1"/>
    <property type="molecule type" value="Genomic_DNA"/>
</dbReference>
<accession>A0ABP0HU37</accession>
<sequence>LRKPIRALRVHWPVLRMNDWVQYLIAHKPGLLLAGHDIGGDWQRTFTEFWAGYKEVDGSHPVFREGFDLGGCIPYHLHGDEGRGQLKMLAAPNSDWYAAAPKEIGRCHDPKYILLDFLHIYHIGYGMDAAASSIVLLCNRGHFGNARKLDDNLAEAYVDPHDRLLQLDFYMIKCANAFFQVLRKEGVLLKGNICTIARTAGHEMNVAYAALASETHRAGMQLFKYRPKYHLGVHIPLDIQYPTALNPW</sequence>
<reference evidence="1 2" key="1">
    <citation type="submission" date="2024-02" db="EMBL/GenBank/DDBJ databases">
        <authorList>
            <person name="Chen Y."/>
            <person name="Shah S."/>
            <person name="Dougan E. K."/>
            <person name="Thang M."/>
            <person name="Chan C."/>
        </authorList>
    </citation>
    <scope>NUCLEOTIDE SEQUENCE [LARGE SCALE GENOMIC DNA]</scope>
</reference>
<organism evidence="1 2">
    <name type="scientific">Durusdinium trenchii</name>
    <dbReference type="NCBI Taxonomy" id="1381693"/>
    <lineage>
        <taxon>Eukaryota</taxon>
        <taxon>Sar</taxon>
        <taxon>Alveolata</taxon>
        <taxon>Dinophyceae</taxon>
        <taxon>Suessiales</taxon>
        <taxon>Symbiodiniaceae</taxon>
        <taxon>Durusdinium</taxon>
    </lineage>
</organism>
<comment type="caution">
    <text evidence="1">The sequence shown here is derived from an EMBL/GenBank/DDBJ whole genome shotgun (WGS) entry which is preliminary data.</text>
</comment>
<keyword evidence="2" id="KW-1185">Reference proteome</keyword>
<feature type="non-terminal residue" evidence="1">
    <location>
        <position position="248"/>
    </location>
</feature>
<dbReference type="Proteomes" id="UP001642484">
    <property type="component" value="Unassembled WGS sequence"/>
</dbReference>
<evidence type="ECO:0000313" key="2">
    <source>
        <dbReference type="Proteomes" id="UP001642484"/>
    </source>
</evidence>
<feature type="non-terminal residue" evidence="1">
    <location>
        <position position="1"/>
    </location>
</feature>
<name>A0ABP0HU37_9DINO</name>
<protein>
    <submittedName>
        <fullName evidence="1">Uncharacterized protein</fullName>
    </submittedName>
</protein>
<proteinExistence type="predicted"/>
<gene>
    <name evidence="1" type="ORF">CCMP2556_LOCUS3355</name>
</gene>